<dbReference type="InterPro" id="IPR008869">
    <property type="entry name" value="MlaC/ttg2D"/>
</dbReference>
<evidence type="ECO:0000313" key="2">
    <source>
        <dbReference type="EMBL" id="RAK58420.1"/>
    </source>
</evidence>
<dbReference type="PANTHER" id="PTHR36573:SF1">
    <property type="entry name" value="INTERMEMBRANE PHOSPHOLIPID TRANSPORT SYSTEM BINDING PROTEIN MLAC"/>
    <property type="match status" value="1"/>
</dbReference>
<evidence type="ECO:0008006" key="4">
    <source>
        <dbReference type="Google" id="ProtNLM"/>
    </source>
</evidence>
<name>A0A328ATW3_9CAUL</name>
<keyword evidence="3" id="KW-1185">Reference proteome</keyword>
<proteinExistence type="predicted"/>
<accession>A0A328ATW3</accession>
<evidence type="ECO:0000256" key="1">
    <source>
        <dbReference type="SAM" id="SignalP"/>
    </source>
</evidence>
<dbReference type="Pfam" id="PF05494">
    <property type="entry name" value="MlaC"/>
    <property type="match status" value="1"/>
</dbReference>
<protein>
    <recommendedName>
        <fullName evidence="4">Hopanoid biosynthesis protein HpnM</fullName>
    </recommendedName>
</protein>
<dbReference type="Proteomes" id="UP000249842">
    <property type="component" value="Unassembled WGS sequence"/>
</dbReference>
<reference evidence="3" key="1">
    <citation type="submission" date="2018-05" db="EMBL/GenBank/DDBJ databases">
        <authorList>
            <person name="Li X."/>
        </authorList>
    </citation>
    <scope>NUCLEOTIDE SEQUENCE [LARGE SCALE GENOMIC DNA]</scope>
    <source>
        <strain evidence="3">HKS-05</strain>
    </source>
</reference>
<dbReference type="EMBL" id="QFYP01000001">
    <property type="protein sequence ID" value="RAK58420.1"/>
    <property type="molecule type" value="Genomic_DNA"/>
</dbReference>
<dbReference type="OrthoDB" id="7358716at2"/>
<keyword evidence="1" id="KW-0732">Signal</keyword>
<organism evidence="2 3">
    <name type="scientific">Phenylobacterium hankyongense</name>
    <dbReference type="NCBI Taxonomy" id="1813876"/>
    <lineage>
        <taxon>Bacteria</taxon>
        <taxon>Pseudomonadati</taxon>
        <taxon>Pseudomonadota</taxon>
        <taxon>Alphaproteobacteria</taxon>
        <taxon>Caulobacterales</taxon>
        <taxon>Caulobacteraceae</taxon>
        <taxon>Phenylobacterium</taxon>
    </lineage>
</organism>
<feature type="signal peptide" evidence="1">
    <location>
        <begin position="1"/>
        <end position="32"/>
    </location>
</feature>
<comment type="caution">
    <text evidence="2">The sequence shown here is derived from an EMBL/GenBank/DDBJ whole genome shotgun (WGS) entry which is preliminary data.</text>
</comment>
<dbReference type="InterPro" id="IPR042245">
    <property type="entry name" value="Tgt2/MlaC_sf"/>
</dbReference>
<sequence length="208" mass="22020">MDLGAYRIGSSMFRSVLGAAILTCLSVAPALAAGDPAAGRAESFCSALVDTVRQSKGQGAQARIKKLQPLVEESFNTRIMGQFATGPAWDAMTEAEKSAVVAALTRYSAGRLAQEFDSYSGQTCVVDPAVQTRGADKLVKSRIALPGEQPTALNYRLREYGGGWKIVDIYYEGVSQLATQRADFAGVLHSGGAAGLVKRLNDLTASLR</sequence>
<dbReference type="PANTHER" id="PTHR36573">
    <property type="entry name" value="INTERMEMBRANE PHOSPHOLIPID TRANSPORT SYSTEM BINDING PROTEIN MLAC"/>
    <property type="match status" value="1"/>
</dbReference>
<feature type="chain" id="PRO_5016456199" description="Hopanoid biosynthesis protein HpnM" evidence="1">
    <location>
        <begin position="33"/>
        <end position="208"/>
    </location>
</feature>
<dbReference type="Gene3D" id="3.10.450.710">
    <property type="entry name" value="Tgt2/MlaC"/>
    <property type="match status" value="1"/>
</dbReference>
<evidence type="ECO:0000313" key="3">
    <source>
        <dbReference type="Proteomes" id="UP000249842"/>
    </source>
</evidence>
<dbReference type="AlphaFoldDB" id="A0A328ATW3"/>
<gene>
    <name evidence="2" type="ORF">DJ021_00665</name>
</gene>